<organism evidence="1">
    <name type="scientific">viral metagenome</name>
    <dbReference type="NCBI Taxonomy" id="1070528"/>
    <lineage>
        <taxon>unclassified sequences</taxon>
        <taxon>metagenomes</taxon>
        <taxon>organismal metagenomes</taxon>
    </lineage>
</organism>
<dbReference type="EMBL" id="MT143322">
    <property type="protein sequence ID" value="QJA95538.1"/>
    <property type="molecule type" value="Genomic_DNA"/>
</dbReference>
<evidence type="ECO:0000313" key="1">
    <source>
        <dbReference type="EMBL" id="QJA76861.1"/>
    </source>
</evidence>
<dbReference type="EMBL" id="MT142248">
    <property type="protein sequence ID" value="QJA76861.1"/>
    <property type="molecule type" value="Genomic_DNA"/>
</dbReference>
<name>A0A6M3K5A1_9ZZZZ</name>
<gene>
    <name evidence="1" type="ORF">MM415A01412_0009</name>
    <name evidence="2" type="ORF">MM415B05302_0011</name>
</gene>
<accession>A0A6M3K5A1</accession>
<protein>
    <submittedName>
        <fullName evidence="1">Uncharacterized protein</fullName>
    </submittedName>
</protein>
<reference evidence="1" key="1">
    <citation type="submission" date="2020-03" db="EMBL/GenBank/DDBJ databases">
        <title>The deep terrestrial virosphere.</title>
        <authorList>
            <person name="Holmfeldt K."/>
            <person name="Nilsson E."/>
            <person name="Simone D."/>
            <person name="Lopez-Fernandez M."/>
            <person name="Wu X."/>
            <person name="de Brujin I."/>
            <person name="Lundin D."/>
            <person name="Andersson A."/>
            <person name="Bertilsson S."/>
            <person name="Dopson M."/>
        </authorList>
    </citation>
    <scope>NUCLEOTIDE SEQUENCE</scope>
    <source>
        <strain evidence="1">MM415A01412</strain>
        <strain evidence="2">MM415B05302</strain>
    </source>
</reference>
<dbReference type="AlphaFoldDB" id="A0A6M3K5A1"/>
<proteinExistence type="predicted"/>
<evidence type="ECO:0000313" key="2">
    <source>
        <dbReference type="EMBL" id="QJA95538.1"/>
    </source>
</evidence>
<sequence length="141" mass="15750">MNPWHAHVVAIATGLQRSRATSPKAYKDIIIRQLEADGWYCSTRFKVPSRGTNDHYRGLLDLIAWPPPHPDPRGPHHKPNPHISNRPPPVLIELDKCRVYFKTRAKLAAFDYPASARVVILTQAQDSDPCPGVDTIICLGA</sequence>